<dbReference type="Proteomes" id="UP000533639">
    <property type="component" value="Unassembled WGS sequence"/>
</dbReference>
<sequence length="163" mass="18551">MLLIIQSKPLIMEKSSEKNTSAFAHLSTLSQYIIPFGNYIFPIIIWSSYKDKSEFVDHHGKQALNFQLSLLLYTLILALIAIPVFVTVFLQNLPIEAVFNDHEDFYIRNFNFEGNIGLLSIGATAVVLFGLLKFVEFFLVIYASIKASNGELYKYPLTISFIK</sequence>
<keyword evidence="3 5" id="KW-1133">Transmembrane helix</keyword>
<evidence type="ECO:0000256" key="3">
    <source>
        <dbReference type="ARBA" id="ARBA00022989"/>
    </source>
</evidence>
<evidence type="ECO:0000313" key="7">
    <source>
        <dbReference type="Proteomes" id="UP000533639"/>
    </source>
</evidence>
<evidence type="ECO:0008006" key="8">
    <source>
        <dbReference type="Google" id="ProtNLM"/>
    </source>
</evidence>
<evidence type="ECO:0000313" key="6">
    <source>
        <dbReference type="EMBL" id="CAC9975987.1"/>
    </source>
</evidence>
<keyword evidence="7" id="KW-1185">Reference proteome</keyword>
<dbReference type="InterPro" id="IPR019109">
    <property type="entry name" value="MamF_MmsF"/>
</dbReference>
<feature type="transmembrane region" description="Helical" evidence="5">
    <location>
        <begin position="116"/>
        <end position="145"/>
    </location>
</feature>
<evidence type="ECO:0000256" key="1">
    <source>
        <dbReference type="ARBA" id="ARBA00004141"/>
    </source>
</evidence>
<feature type="transmembrane region" description="Helical" evidence="5">
    <location>
        <begin position="70"/>
        <end position="90"/>
    </location>
</feature>
<keyword evidence="4 5" id="KW-0472">Membrane</keyword>
<dbReference type="AlphaFoldDB" id="A0A9N8J689"/>
<gene>
    <name evidence="6" type="ORF">FLAPXU55_03709</name>
</gene>
<evidence type="ECO:0000256" key="5">
    <source>
        <dbReference type="SAM" id="Phobius"/>
    </source>
</evidence>
<name>A0A9N8J689_9FLAO</name>
<organism evidence="6 7">
    <name type="scientific">Flavobacterium panici</name>
    <dbReference type="NCBI Taxonomy" id="2654843"/>
    <lineage>
        <taxon>Bacteria</taxon>
        <taxon>Pseudomonadati</taxon>
        <taxon>Bacteroidota</taxon>
        <taxon>Flavobacteriia</taxon>
        <taxon>Flavobacteriales</taxon>
        <taxon>Flavobacteriaceae</taxon>
        <taxon>Flavobacterium</taxon>
    </lineage>
</organism>
<accession>A0A9N8J689</accession>
<dbReference type="EMBL" id="CAIJDE010000057">
    <property type="protein sequence ID" value="CAC9975987.1"/>
    <property type="molecule type" value="Genomic_DNA"/>
</dbReference>
<proteinExistence type="predicted"/>
<keyword evidence="2 5" id="KW-0812">Transmembrane</keyword>
<feature type="transmembrane region" description="Helical" evidence="5">
    <location>
        <begin position="29"/>
        <end position="49"/>
    </location>
</feature>
<reference evidence="6 7" key="1">
    <citation type="submission" date="2020-06" db="EMBL/GenBank/DDBJ databases">
        <authorList>
            <person name="Criscuolo A."/>
        </authorList>
    </citation>
    <scope>NUCLEOTIDE SEQUENCE [LARGE SCALE GENOMIC DNA]</scope>
    <source>
        <strain evidence="6">PXU-55</strain>
    </source>
</reference>
<protein>
    <recommendedName>
        <fullName evidence="8">DUF4870 domain-containing protein</fullName>
    </recommendedName>
</protein>
<dbReference type="Pfam" id="PF09685">
    <property type="entry name" value="MamF_MmsF"/>
    <property type="match status" value="1"/>
</dbReference>
<comment type="subcellular location">
    <subcellularLocation>
        <location evidence="1">Membrane</location>
        <topology evidence="1">Multi-pass membrane protein</topology>
    </subcellularLocation>
</comment>
<evidence type="ECO:0000256" key="2">
    <source>
        <dbReference type="ARBA" id="ARBA00022692"/>
    </source>
</evidence>
<evidence type="ECO:0000256" key="4">
    <source>
        <dbReference type="ARBA" id="ARBA00023136"/>
    </source>
</evidence>
<comment type="caution">
    <text evidence="6">The sequence shown here is derived from an EMBL/GenBank/DDBJ whole genome shotgun (WGS) entry which is preliminary data.</text>
</comment>